<evidence type="ECO:0000256" key="2">
    <source>
        <dbReference type="ARBA" id="ARBA00022448"/>
    </source>
</evidence>
<evidence type="ECO:0000256" key="6">
    <source>
        <dbReference type="SAM" id="Phobius"/>
    </source>
</evidence>
<name>A0A1W1WBD1_SULTA</name>
<keyword evidence="2" id="KW-0813">Transport</keyword>
<evidence type="ECO:0000256" key="4">
    <source>
        <dbReference type="ARBA" id="ARBA00022989"/>
    </source>
</evidence>
<organism evidence="8 9">
    <name type="scientific">Sulfobacillus thermosulfidooxidans (strain DSM 9293 / VKM B-1269 / AT-1)</name>
    <dbReference type="NCBI Taxonomy" id="929705"/>
    <lineage>
        <taxon>Bacteria</taxon>
        <taxon>Bacillati</taxon>
        <taxon>Bacillota</taxon>
        <taxon>Clostridia</taxon>
        <taxon>Eubacteriales</taxon>
        <taxon>Clostridiales Family XVII. Incertae Sedis</taxon>
        <taxon>Sulfobacillus</taxon>
    </lineage>
</organism>
<evidence type="ECO:0000256" key="1">
    <source>
        <dbReference type="ARBA" id="ARBA00004651"/>
    </source>
</evidence>
<keyword evidence="4 6" id="KW-1133">Transmembrane helix</keyword>
<keyword evidence="3 6" id="KW-0812">Transmembrane</keyword>
<dbReference type="EMBL" id="FWWY01000001">
    <property type="protein sequence ID" value="SMC03479.1"/>
    <property type="molecule type" value="Genomic_DNA"/>
</dbReference>
<dbReference type="InterPro" id="IPR011701">
    <property type="entry name" value="MFS"/>
</dbReference>
<feature type="domain" description="Major facilitator superfamily (MFS) profile" evidence="7">
    <location>
        <begin position="1"/>
        <end position="138"/>
    </location>
</feature>
<comment type="subcellular location">
    <subcellularLocation>
        <location evidence="1">Cell membrane</location>
        <topology evidence="1">Multi-pass membrane protein</topology>
    </subcellularLocation>
</comment>
<evidence type="ECO:0000256" key="5">
    <source>
        <dbReference type="ARBA" id="ARBA00023136"/>
    </source>
</evidence>
<evidence type="ECO:0000313" key="8">
    <source>
        <dbReference type="EMBL" id="SMC03479.1"/>
    </source>
</evidence>
<dbReference type="Gene3D" id="1.20.1250.20">
    <property type="entry name" value="MFS general substrate transporter like domains"/>
    <property type="match status" value="1"/>
</dbReference>
<sequence>MGNIIGGHLAYRHRRQRFGLGLTVYGLALVGFGVLPVTKVVSGYLLGNGVDGIIDPIYAAELNEKAPEKYRATILSLPGTGFSLGMIILFPLAGWLMAHGQWVSVYGTIGLALFLMGTMVLLGNRRKTSQNTHPMSTK</sequence>
<dbReference type="RefSeq" id="WP_020375164.1">
    <property type="nucleotide sequence ID" value="NZ_FWWY01000001.1"/>
</dbReference>
<dbReference type="InterPro" id="IPR020846">
    <property type="entry name" value="MFS_dom"/>
</dbReference>
<gene>
    <name evidence="8" type="ORF">SAMN00768000_1110</name>
</gene>
<keyword evidence="9" id="KW-1185">Reference proteome</keyword>
<evidence type="ECO:0000256" key="3">
    <source>
        <dbReference type="ARBA" id="ARBA00022692"/>
    </source>
</evidence>
<evidence type="ECO:0000259" key="7">
    <source>
        <dbReference type="PROSITE" id="PS50850"/>
    </source>
</evidence>
<dbReference type="PROSITE" id="PS50850">
    <property type="entry name" value="MFS"/>
    <property type="match status" value="1"/>
</dbReference>
<evidence type="ECO:0000313" key="9">
    <source>
        <dbReference type="Proteomes" id="UP000192660"/>
    </source>
</evidence>
<dbReference type="Proteomes" id="UP000192660">
    <property type="component" value="Unassembled WGS sequence"/>
</dbReference>
<dbReference type="InterPro" id="IPR036259">
    <property type="entry name" value="MFS_trans_sf"/>
</dbReference>
<reference evidence="9" key="1">
    <citation type="submission" date="2017-04" db="EMBL/GenBank/DDBJ databases">
        <authorList>
            <person name="Varghese N."/>
            <person name="Submissions S."/>
        </authorList>
    </citation>
    <scope>NUCLEOTIDE SEQUENCE [LARGE SCALE GENOMIC DNA]</scope>
    <source>
        <strain evidence="9">DSM 9293</strain>
    </source>
</reference>
<dbReference type="AlphaFoldDB" id="A0A1W1WBD1"/>
<feature type="transmembrane region" description="Helical" evidence="6">
    <location>
        <begin position="103"/>
        <end position="122"/>
    </location>
</feature>
<dbReference type="SUPFAM" id="SSF103473">
    <property type="entry name" value="MFS general substrate transporter"/>
    <property type="match status" value="1"/>
</dbReference>
<dbReference type="Pfam" id="PF07690">
    <property type="entry name" value="MFS_1"/>
    <property type="match status" value="1"/>
</dbReference>
<dbReference type="GO" id="GO:0022857">
    <property type="term" value="F:transmembrane transporter activity"/>
    <property type="evidence" value="ECO:0007669"/>
    <property type="project" value="InterPro"/>
</dbReference>
<feature type="transmembrane region" description="Helical" evidence="6">
    <location>
        <begin position="18"/>
        <end position="35"/>
    </location>
</feature>
<accession>A0A1W1WBD1</accession>
<dbReference type="GO" id="GO:0005886">
    <property type="term" value="C:plasma membrane"/>
    <property type="evidence" value="ECO:0007669"/>
    <property type="project" value="UniProtKB-SubCell"/>
</dbReference>
<protein>
    <submittedName>
        <fullName evidence="8">Major Facilitator Superfamily protein</fullName>
    </submittedName>
</protein>
<proteinExistence type="predicted"/>
<feature type="transmembrane region" description="Helical" evidence="6">
    <location>
        <begin position="72"/>
        <end position="97"/>
    </location>
</feature>
<keyword evidence="5 6" id="KW-0472">Membrane</keyword>